<keyword evidence="1" id="KW-0812">Transmembrane</keyword>
<dbReference type="EnsemblMetazoa" id="ADAC004545-RA">
    <property type="protein sequence ID" value="ADAC004545-PA"/>
    <property type="gene ID" value="ADAC004545"/>
</dbReference>
<dbReference type="AlphaFoldDB" id="W5JLE4"/>
<gene>
    <name evidence="2" type="ORF">AND_004545</name>
</gene>
<keyword evidence="1" id="KW-1133">Transmembrane helix</keyword>
<sequence>MVCSRTSTAGFPLHLLPPPLFAIFHFLLKILLCSVCHLAQAHPDPPTGIHAHAFLCVHLGSLHNYSTLCLGRLFLFLSPQYPPHTHTHMTHRCLR</sequence>
<dbReference type="HOGENOM" id="CLU_2374469_0_0_1"/>
<reference evidence="2 4" key="1">
    <citation type="journal article" date="2010" name="BMC Genomics">
        <title>Combination of measures distinguishes pre-miRNAs from other stem-loops in the genome of the newly sequenced Anopheles darlingi.</title>
        <authorList>
            <person name="Mendes N.D."/>
            <person name="Freitas A.T."/>
            <person name="Vasconcelos A.T."/>
            <person name="Sagot M.F."/>
        </authorList>
    </citation>
    <scope>NUCLEOTIDE SEQUENCE</scope>
</reference>
<keyword evidence="1" id="KW-0472">Membrane</keyword>
<reference evidence="2" key="3">
    <citation type="journal article" date="2013" name="Nucleic Acids Res.">
        <title>The genome of Anopheles darlingi, the main neotropical malaria vector.</title>
        <authorList>
            <person name="Marinotti O."/>
            <person name="Cerqueira G.C."/>
            <person name="de Almeida L.G."/>
            <person name="Ferro M.I."/>
            <person name="Loreto E.L."/>
            <person name="Zaha A."/>
            <person name="Teixeira S.M."/>
            <person name="Wespiser A.R."/>
            <person name="Almeida E Silva A."/>
            <person name="Schlindwein A.D."/>
            <person name="Pacheco A.C."/>
            <person name="Silva A.L."/>
            <person name="Graveley B.R."/>
            <person name="Walenz B.P."/>
            <person name="Lima Bde A."/>
            <person name="Ribeiro C.A."/>
            <person name="Nunes-Silva C.G."/>
            <person name="de Carvalho C.R."/>
            <person name="Soares C.M."/>
            <person name="de Menezes C.B."/>
            <person name="Matiolli C."/>
            <person name="Caffrey D."/>
            <person name="Araujo D.A."/>
            <person name="de Oliveira D.M."/>
            <person name="Golenbock D."/>
            <person name="Grisard E.C."/>
            <person name="Fantinatti-Garboggini F."/>
            <person name="de Carvalho F.M."/>
            <person name="Barcellos F.G."/>
            <person name="Prosdocimi F."/>
            <person name="May G."/>
            <person name="Azevedo Junior G.M."/>
            <person name="Guimaraes G.M."/>
            <person name="Goldman G.H."/>
            <person name="Padilha I.Q."/>
            <person name="Batista Jda S."/>
            <person name="Ferro J.A."/>
            <person name="Ribeiro J.M."/>
            <person name="Fietto J.L."/>
            <person name="Dabbas K.M."/>
            <person name="Cerdeira L."/>
            <person name="Agnez-Lima L.F."/>
            <person name="Brocchi M."/>
            <person name="de Carvalho M.O."/>
            <person name="Teixeira Mde M."/>
            <person name="Diniz Maia Mde M."/>
            <person name="Goldman M.H."/>
            <person name="Cruz Schneider M.P."/>
            <person name="Felipe M.S."/>
            <person name="Hungria M."/>
            <person name="Nicolas M.F."/>
            <person name="Pereira M."/>
            <person name="Montes M.A."/>
            <person name="Cantao M.E."/>
            <person name="Vincentz M."/>
            <person name="Rafael M.S."/>
            <person name="Silverman N."/>
            <person name="Stoco P.H."/>
            <person name="Souza R.C."/>
            <person name="Vicentini R."/>
            <person name="Gazzinelli R.T."/>
            <person name="Neves Rde O."/>
            <person name="Silva R."/>
            <person name="Astolfi-Filho S."/>
            <person name="Maciel T.E."/>
            <person name="Urmenyi T.P."/>
            <person name="Tadei W.P."/>
            <person name="Camargo E.P."/>
            <person name="de Vasconcelos A.T."/>
        </authorList>
    </citation>
    <scope>NUCLEOTIDE SEQUENCE</scope>
</reference>
<proteinExistence type="predicted"/>
<name>W5JLE4_ANODA</name>
<dbReference type="EMBL" id="ADMH02001203">
    <property type="protein sequence ID" value="ETN63735.1"/>
    <property type="molecule type" value="Genomic_DNA"/>
</dbReference>
<evidence type="ECO:0000256" key="1">
    <source>
        <dbReference type="SAM" id="Phobius"/>
    </source>
</evidence>
<feature type="transmembrane region" description="Helical" evidence="1">
    <location>
        <begin position="20"/>
        <end position="39"/>
    </location>
</feature>
<reference evidence="2" key="2">
    <citation type="submission" date="2010-05" db="EMBL/GenBank/DDBJ databases">
        <authorList>
            <person name="Almeida L.G."/>
            <person name="Nicolas M.F."/>
            <person name="Souza R.C."/>
            <person name="Vasconcelos A.T.R."/>
        </authorList>
    </citation>
    <scope>NUCLEOTIDE SEQUENCE</scope>
</reference>
<keyword evidence="4" id="KW-1185">Reference proteome</keyword>
<dbReference type="VEuPathDB" id="VectorBase:ADAC004545"/>
<reference evidence="3" key="4">
    <citation type="submission" date="2015-06" db="UniProtKB">
        <authorList>
            <consortium name="EnsemblMetazoa"/>
        </authorList>
    </citation>
    <scope>IDENTIFICATION</scope>
</reference>
<dbReference type="Proteomes" id="UP000000673">
    <property type="component" value="Unassembled WGS sequence"/>
</dbReference>
<evidence type="ECO:0000313" key="2">
    <source>
        <dbReference type="EMBL" id="ETN63735.1"/>
    </source>
</evidence>
<evidence type="ECO:0000313" key="3">
    <source>
        <dbReference type="EnsemblMetazoa" id="ADAC004545-PA"/>
    </source>
</evidence>
<evidence type="ECO:0000313" key="4">
    <source>
        <dbReference type="Proteomes" id="UP000000673"/>
    </source>
</evidence>
<accession>W5JLE4</accession>
<protein>
    <submittedName>
        <fullName evidence="2 3">Uncharacterized protein</fullName>
    </submittedName>
</protein>
<organism evidence="2">
    <name type="scientific">Anopheles darlingi</name>
    <name type="common">Mosquito</name>
    <dbReference type="NCBI Taxonomy" id="43151"/>
    <lineage>
        <taxon>Eukaryota</taxon>
        <taxon>Metazoa</taxon>
        <taxon>Ecdysozoa</taxon>
        <taxon>Arthropoda</taxon>
        <taxon>Hexapoda</taxon>
        <taxon>Insecta</taxon>
        <taxon>Pterygota</taxon>
        <taxon>Neoptera</taxon>
        <taxon>Endopterygota</taxon>
        <taxon>Diptera</taxon>
        <taxon>Nematocera</taxon>
        <taxon>Culicoidea</taxon>
        <taxon>Culicidae</taxon>
        <taxon>Anophelinae</taxon>
        <taxon>Anopheles</taxon>
    </lineage>
</organism>